<dbReference type="EMBL" id="KI631456">
    <property type="protein sequence ID" value="EYU27573.1"/>
    <property type="molecule type" value="Genomic_DNA"/>
</dbReference>
<sequence>MDLLVGGGAVVVIVRVCLSKRILLRPVRFFKIYNQQRKQLHAFWANQLREINQTTDFKNHSLPLARIKKIMKADEDVRMISAEAPVIFAKACEMFILELTLRSWINTDENKRRTLQKNDIAAAISRTDVFDFLVDIIPRDELKEEGLGVTESAAVPFYYVSSQNHPIDEQHRQALPFVTWQPQEEPPQQQPSDS</sequence>
<dbReference type="GO" id="GO:0000981">
    <property type="term" value="F:DNA-binding transcription factor activity, RNA polymerase II-specific"/>
    <property type="evidence" value="ECO:0000318"/>
    <property type="project" value="GO_Central"/>
</dbReference>
<dbReference type="CDD" id="cd22908">
    <property type="entry name" value="HFD_NFYC-like"/>
    <property type="match status" value="1"/>
</dbReference>
<dbReference type="Gene3D" id="1.10.20.10">
    <property type="entry name" value="Histone, subunit A"/>
    <property type="match status" value="1"/>
</dbReference>
<evidence type="ECO:0000256" key="1">
    <source>
        <dbReference type="ARBA" id="ARBA00004123"/>
    </source>
</evidence>
<dbReference type="GO" id="GO:0005634">
    <property type="term" value="C:nucleus"/>
    <property type="evidence" value="ECO:0000318"/>
    <property type="project" value="GO_Central"/>
</dbReference>
<evidence type="ECO:0000256" key="7">
    <source>
        <dbReference type="ARBA" id="ARBA00038129"/>
    </source>
</evidence>
<dbReference type="PANTHER" id="PTHR10252">
    <property type="entry name" value="HISTONE-LIKE TRANSCRIPTION FACTOR CCAAT-RELATED"/>
    <property type="match status" value="1"/>
</dbReference>
<dbReference type="GO" id="GO:0046982">
    <property type="term" value="F:protein heterodimerization activity"/>
    <property type="evidence" value="ECO:0007669"/>
    <property type="project" value="InterPro"/>
</dbReference>
<keyword evidence="10" id="KW-1185">Reference proteome</keyword>
<dbReference type="STRING" id="4155.A0A022QJY5"/>
<keyword evidence="4" id="KW-0010">Activator</keyword>
<reference evidence="9 10" key="1">
    <citation type="journal article" date="2013" name="Proc. Natl. Acad. Sci. U.S.A.">
        <title>Fine-scale variation in meiotic recombination in Mimulus inferred from population shotgun sequencing.</title>
        <authorList>
            <person name="Hellsten U."/>
            <person name="Wright K.M."/>
            <person name="Jenkins J."/>
            <person name="Shu S."/>
            <person name="Yuan Y."/>
            <person name="Wessler S.R."/>
            <person name="Schmutz J."/>
            <person name="Willis J.H."/>
            <person name="Rokhsar D.S."/>
        </authorList>
    </citation>
    <scope>NUCLEOTIDE SEQUENCE [LARGE SCALE GENOMIC DNA]</scope>
    <source>
        <strain evidence="10">cv. DUN x IM62</strain>
    </source>
</reference>
<keyword evidence="3" id="KW-0238">DNA-binding</keyword>
<accession>A0A022QJY5</accession>
<dbReference type="Proteomes" id="UP000030748">
    <property type="component" value="Unassembled WGS sequence"/>
</dbReference>
<keyword evidence="5" id="KW-0804">Transcription</keyword>
<dbReference type="GO" id="GO:0003677">
    <property type="term" value="F:DNA binding"/>
    <property type="evidence" value="ECO:0007669"/>
    <property type="project" value="UniProtKB-KW"/>
</dbReference>
<gene>
    <name evidence="9" type="ORF">MIMGU_mgv11b019841mg</name>
</gene>
<dbReference type="SUPFAM" id="SSF47113">
    <property type="entry name" value="Histone-fold"/>
    <property type="match status" value="1"/>
</dbReference>
<feature type="domain" description="Core Histone H2A/H2B/H3" evidence="8">
    <location>
        <begin position="51"/>
        <end position="124"/>
    </location>
</feature>
<evidence type="ECO:0000256" key="5">
    <source>
        <dbReference type="ARBA" id="ARBA00023163"/>
    </source>
</evidence>
<dbReference type="FunFam" id="1.10.20.10:FF:000006">
    <property type="entry name" value="Nuclear transcription factor Y subunit gamma"/>
    <property type="match status" value="1"/>
</dbReference>
<evidence type="ECO:0000256" key="2">
    <source>
        <dbReference type="ARBA" id="ARBA00023015"/>
    </source>
</evidence>
<proteinExistence type="inferred from homology"/>
<evidence type="ECO:0000256" key="4">
    <source>
        <dbReference type="ARBA" id="ARBA00023159"/>
    </source>
</evidence>
<dbReference type="eggNOG" id="KOG1657">
    <property type="taxonomic scope" value="Eukaryota"/>
</dbReference>
<evidence type="ECO:0000313" key="9">
    <source>
        <dbReference type="EMBL" id="EYU27573.1"/>
    </source>
</evidence>
<organism evidence="9 10">
    <name type="scientific">Erythranthe guttata</name>
    <name type="common">Yellow monkey flower</name>
    <name type="synonym">Mimulus guttatus</name>
    <dbReference type="NCBI Taxonomy" id="4155"/>
    <lineage>
        <taxon>Eukaryota</taxon>
        <taxon>Viridiplantae</taxon>
        <taxon>Streptophyta</taxon>
        <taxon>Embryophyta</taxon>
        <taxon>Tracheophyta</taxon>
        <taxon>Spermatophyta</taxon>
        <taxon>Magnoliopsida</taxon>
        <taxon>eudicotyledons</taxon>
        <taxon>Gunneridae</taxon>
        <taxon>Pentapetalae</taxon>
        <taxon>asterids</taxon>
        <taxon>lamiids</taxon>
        <taxon>Lamiales</taxon>
        <taxon>Phrymaceae</taxon>
        <taxon>Erythranthe</taxon>
    </lineage>
</organism>
<evidence type="ECO:0000313" key="10">
    <source>
        <dbReference type="Proteomes" id="UP000030748"/>
    </source>
</evidence>
<evidence type="ECO:0000256" key="6">
    <source>
        <dbReference type="ARBA" id="ARBA00023242"/>
    </source>
</evidence>
<dbReference type="Pfam" id="PF00125">
    <property type="entry name" value="Histone"/>
    <property type="match status" value="1"/>
</dbReference>
<keyword evidence="6" id="KW-0539">Nucleus</keyword>
<dbReference type="PANTHER" id="PTHR10252:SF8">
    <property type="entry name" value="NUCLEAR TRANSCRIPTION FACTOR Y SUBUNIT GAMMA"/>
    <property type="match status" value="1"/>
</dbReference>
<dbReference type="InterPro" id="IPR009072">
    <property type="entry name" value="Histone-fold"/>
</dbReference>
<keyword evidence="2" id="KW-0805">Transcription regulation</keyword>
<protein>
    <recommendedName>
        <fullName evidence="8">Core Histone H2A/H2B/H3 domain-containing protein</fullName>
    </recommendedName>
</protein>
<evidence type="ECO:0000256" key="3">
    <source>
        <dbReference type="ARBA" id="ARBA00023125"/>
    </source>
</evidence>
<dbReference type="InterPro" id="IPR007125">
    <property type="entry name" value="H2A/H2B/H3"/>
</dbReference>
<comment type="similarity">
    <text evidence="7">Belongs to the NFYC/HAP5 subunit family.</text>
</comment>
<dbReference type="InterPro" id="IPR050568">
    <property type="entry name" value="Transcr_DNA_Rep_Reg"/>
</dbReference>
<name>A0A022QJY5_ERYGU</name>
<evidence type="ECO:0000259" key="8">
    <source>
        <dbReference type="Pfam" id="PF00125"/>
    </source>
</evidence>
<dbReference type="GO" id="GO:0006357">
    <property type="term" value="P:regulation of transcription by RNA polymerase II"/>
    <property type="evidence" value="ECO:0000318"/>
    <property type="project" value="GO_Central"/>
</dbReference>
<comment type="subcellular location">
    <subcellularLocation>
        <location evidence="1">Nucleus</location>
    </subcellularLocation>
</comment>
<dbReference type="AlphaFoldDB" id="A0A022QJY5"/>